<protein>
    <submittedName>
        <fullName evidence="6">Transcriptional regulator ArgP</fullName>
    </submittedName>
</protein>
<comment type="similarity">
    <text evidence="1">Belongs to the LysR transcriptional regulatory family.</text>
</comment>
<dbReference type="GO" id="GO:0003700">
    <property type="term" value="F:DNA-binding transcription factor activity"/>
    <property type="evidence" value="ECO:0007669"/>
    <property type="project" value="InterPro"/>
</dbReference>
<proteinExistence type="inferred from homology"/>
<dbReference type="InterPro" id="IPR000847">
    <property type="entry name" value="LysR_HTH_N"/>
</dbReference>
<evidence type="ECO:0000256" key="4">
    <source>
        <dbReference type="ARBA" id="ARBA00023163"/>
    </source>
</evidence>
<dbReference type="InterPro" id="IPR005119">
    <property type="entry name" value="LysR_subst-bd"/>
</dbReference>
<dbReference type="OrthoDB" id="3252676at2"/>
<dbReference type="Pfam" id="PF00126">
    <property type="entry name" value="HTH_1"/>
    <property type="match status" value="1"/>
</dbReference>
<dbReference type="Gene3D" id="3.40.190.290">
    <property type="match status" value="1"/>
</dbReference>
<dbReference type="Pfam" id="PF03466">
    <property type="entry name" value="LysR_substrate"/>
    <property type="match status" value="1"/>
</dbReference>
<dbReference type="SUPFAM" id="SSF46785">
    <property type="entry name" value="Winged helix' DNA-binding domain"/>
    <property type="match status" value="1"/>
</dbReference>
<dbReference type="STRING" id="1122240.GCA_000620105_03329"/>
<dbReference type="PROSITE" id="PS50931">
    <property type="entry name" value="HTH_LYSR"/>
    <property type="match status" value="1"/>
</dbReference>
<feature type="domain" description="HTH lysR-type" evidence="5">
    <location>
        <begin position="2"/>
        <end position="58"/>
    </location>
</feature>
<sequence>MLDYKLLDALQAVLAEGSFEKAARVLCITPSAVSQRIRQLEERFGQMLLVRSTPVRATAAGHRLLRHVRQVGVLEGELESELTEEAGDGWMTLPIAVNADSLASWFLDAVTDVVLRERLLMQMTLDDEGHTLSLLKNGDVIGCVTSADTPPTGCVSERLGVMRYRCIATPDFAARYFADGVDRRQFTRAPAVIFNRRDTMHLGFLESRYGIGPGDFPHSIVPSVPSLLDVVCAGIGYGLTPELQVASLLASGELVDLLPDVPPQVTLHWHCWALQAPRLARFSGALVAEARARLVP</sequence>
<evidence type="ECO:0000256" key="2">
    <source>
        <dbReference type="ARBA" id="ARBA00023015"/>
    </source>
</evidence>
<dbReference type="InterPro" id="IPR036388">
    <property type="entry name" value="WH-like_DNA-bd_sf"/>
</dbReference>
<dbReference type="Proteomes" id="UP000244173">
    <property type="component" value="Chromosome"/>
</dbReference>
<dbReference type="Gene3D" id="1.10.10.10">
    <property type="entry name" value="Winged helix-like DNA-binding domain superfamily/Winged helix DNA-binding domain"/>
    <property type="match status" value="1"/>
</dbReference>
<dbReference type="InterPro" id="IPR017685">
    <property type="entry name" value="ArgP"/>
</dbReference>
<dbReference type="KEGG" id="maer:DAI18_18830"/>
<evidence type="ECO:0000256" key="1">
    <source>
        <dbReference type="ARBA" id="ARBA00009437"/>
    </source>
</evidence>
<name>A0A2S0PER5_9NEIS</name>
<keyword evidence="7" id="KW-1185">Reference proteome</keyword>
<keyword evidence="2" id="KW-0805">Transcription regulation</keyword>
<evidence type="ECO:0000259" key="5">
    <source>
        <dbReference type="PROSITE" id="PS50931"/>
    </source>
</evidence>
<dbReference type="NCBIfam" id="TIGR03298">
    <property type="entry name" value="argP"/>
    <property type="match status" value="1"/>
</dbReference>
<organism evidence="6 7">
    <name type="scientific">Microvirgula aerodenitrificans</name>
    <dbReference type="NCBI Taxonomy" id="57480"/>
    <lineage>
        <taxon>Bacteria</taxon>
        <taxon>Pseudomonadati</taxon>
        <taxon>Pseudomonadota</taxon>
        <taxon>Betaproteobacteria</taxon>
        <taxon>Neisseriales</taxon>
        <taxon>Aquaspirillaceae</taxon>
        <taxon>Microvirgula</taxon>
    </lineage>
</organism>
<gene>
    <name evidence="6" type="ORF">DAI18_18830</name>
</gene>
<dbReference type="EMBL" id="CP028519">
    <property type="protein sequence ID" value="AVY95866.1"/>
    <property type="molecule type" value="Genomic_DNA"/>
</dbReference>
<keyword evidence="4" id="KW-0804">Transcription</keyword>
<dbReference type="PANTHER" id="PTHR30579">
    <property type="entry name" value="TRANSCRIPTIONAL REGULATOR"/>
    <property type="match status" value="1"/>
</dbReference>
<dbReference type="InterPro" id="IPR036390">
    <property type="entry name" value="WH_DNA-bd_sf"/>
</dbReference>
<dbReference type="InterPro" id="IPR050176">
    <property type="entry name" value="LTTR"/>
</dbReference>
<dbReference type="AlphaFoldDB" id="A0A2S0PER5"/>
<dbReference type="PANTHER" id="PTHR30579:SF2">
    <property type="entry name" value="HTH-TYPE TRANSCRIPTIONAL REGULATOR ARGP"/>
    <property type="match status" value="1"/>
</dbReference>
<dbReference type="NCBIfam" id="NF002964">
    <property type="entry name" value="PRK03635.1"/>
    <property type="match status" value="1"/>
</dbReference>
<evidence type="ECO:0000313" key="6">
    <source>
        <dbReference type="EMBL" id="AVY95866.1"/>
    </source>
</evidence>
<dbReference type="NCBIfam" id="NF009888">
    <property type="entry name" value="PRK13348.1"/>
    <property type="match status" value="1"/>
</dbReference>
<reference evidence="6 7" key="1">
    <citation type="submission" date="2018-04" db="EMBL/GenBank/DDBJ databases">
        <title>Denitrifier Microvirgula.</title>
        <authorList>
            <person name="Anderson E."/>
            <person name="Jang J."/>
            <person name="Ishii S."/>
        </authorList>
    </citation>
    <scope>NUCLEOTIDE SEQUENCE [LARGE SCALE GENOMIC DNA]</scope>
    <source>
        <strain evidence="6 7">BE2.4</strain>
    </source>
</reference>
<keyword evidence="3" id="KW-0238">DNA-binding</keyword>
<dbReference type="RefSeq" id="WP_028500172.1">
    <property type="nucleotide sequence ID" value="NZ_CP028519.1"/>
</dbReference>
<dbReference type="GO" id="GO:0003677">
    <property type="term" value="F:DNA binding"/>
    <property type="evidence" value="ECO:0007669"/>
    <property type="project" value="UniProtKB-KW"/>
</dbReference>
<accession>A0A2S0PER5</accession>
<evidence type="ECO:0000313" key="7">
    <source>
        <dbReference type="Proteomes" id="UP000244173"/>
    </source>
</evidence>
<evidence type="ECO:0000256" key="3">
    <source>
        <dbReference type="ARBA" id="ARBA00023125"/>
    </source>
</evidence>
<dbReference type="SUPFAM" id="SSF53850">
    <property type="entry name" value="Periplasmic binding protein-like II"/>
    <property type="match status" value="1"/>
</dbReference>